<organism evidence="2 3">
    <name type="scientific">Candidatus Portnoybacteria bacterium CG11_big_fil_rev_8_21_14_0_20_40_15</name>
    <dbReference type="NCBI Taxonomy" id="1974817"/>
    <lineage>
        <taxon>Bacteria</taxon>
        <taxon>Candidatus Portnoyibacteriota</taxon>
    </lineage>
</organism>
<protein>
    <submittedName>
        <fullName evidence="2">Uncharacterized protein</fullName>
    </submittedName>
</protein>
<evidence type="ECO:0000256" key="1">
    <source>
        <dbReference type="SAM" id="Phobius"/>
    </source>
</evidence>
<accession>A0A2H0KTW9</accession>
<gene>
    <name evidence="2" type="ORF">COV84_00305</name>
</gene>
<evidence type="ECO:0000313" key="2">
    <source>
        <dbReference type="EMBL" id="PIQ75592.1"/>
    </source>
</evidence>
<reference evidence="2 3" key="1">
    <citation type="submission" date="2017-09" db="EMBL/GenBank/DDBJ databases">
        <title>Depth-based differentiation of microbial function through sediment-hosted aquifers and enrichment of novel symbionts in the deep terrestrial subsurface.</title>
        <authorList>
            <person name="Probst A.J."/>
            <person name="Ladd B."/>
            <person name="Jarett J.K."/>
            <person name="Geller-Mcgrath D.E."/>
            <person name="Sieber C.M."/>
            <person name="Emerson J.B."/>
            <person name="Anantharaman K."/>
            <person name="Thomas B.C."/>
            <person name="Malmstrom R."/>
            <person name="Stieglmeier M."/>
            <person name="Klingl A."/>
            <person name="Woyke T."/>
            <person name="Ryan C.M."/>
            <person name="Banfield J.F."/>
        </authorList>
    </citation>
    <scope>NUCLEOTIDE SEQUENCE [LARGE SCALE GENOMIC DNA]</scope>
    <source>
        <strain evidence="2">CG11_big_fil_rev_8_21_14_0_20_40_15</strain>
    </source>
</reference>
<comment type="caution">
    <text evidence="2">The sequence shown here is derived from an EMBL/GenBank/DDBJ whole genome shotgun (WGS) entry which is preliminary data.</text>
</comment>
<dbReference type="EMBL" id="PCVO01000004">
    <property type="protein sequence ID" value="PIQ75592.1"/>
    <property type="molecule type" value="Genomic_DNA"/>
</dbReference>
<evidence type="ECO:0000313" key="3">
    <source>
        <dbReference type="Proteomes" id="UP000229317"/>
    </source>
</evidence>
<dbReference type="Proteomes" id="UP000229317">
    <property type="component" value="Unassembled WGS sequence"/>
</dbReference>
<keyword evidence="1" id="KW-1133">Transmembrane helix</keyword>
<keyword evidence="1" id="KW-0812">Transmembrane</keyword>
<keyword evidence="1" id="KW-0472">Membrane</keyword>
<proteinExistence type="predicted"/>
<name>A0A2H0KTW9_9BACT</name>
<dbReference type="AlphaFoldDB" id="A0A2H0KTW9"/>
<feature type="transmembrane region" description="Helical" evidence="1">
    <location>
        <begin position="12"/>
        <end position="36"/>
    </location>
</feature>
<sequence length="100" mass="11600">MANEKRRLGNRDLLILFFLISVLAIISYFVLFGFIFEPGQENFGAIAQNVIVNSDLMRRIIGLNLDFNFLRDRKFSNLIKYGQLPIVVEEKGRANPFEPY</sequence>